<name>A0A9W6VT76_9ACTN</name>
<organism evidence="1 2">
    <name type="scientific">Actinoallomurus iriomotensis</name>
    <dbReference type="NCBI Taxonomy" id="478107"/>
    <lineage>
        <taxon>Bacteria</taxon>
        <taxon>Bacillati</taxon>
        <taxon>Actinomycetota</taxon>
        <taxon>Actinomycetes</taxon>
        <taxon>Streptosporangiales</taxon>
        <taxon>Thermomonosporaceae</taxon>
        <taxon>Actinoallomurus</taxon>
    </lineage>
</organism>
<accession>A0A9W6VT76</accession>
<gene>
    <name evidence="1" type="ORF">Airi01_077120</name>
</gene>
<comment type="caution">
    <text evidence="1">The sequence shown here is derived from an EMBL/GenBank/DDBJ whole genome shotgun (WGS) entry which is preliminary data.</text>
</comment>
<sequence>MIRVGVPETVAASNAQVFGLIAEGDAAWLSDDVASITGDPPRSLHAFIADHITAFTISRFRHR</sequence>
<proteinExistence type="predicted"/>
<dbReference type="AlphaFoldDB" id="A0A9W6VT76"/>
<evidence type="ECO:0000313" key="2">
    <source>
        <dbReference type="Proteomes" id="UP001165135"/>
    </source>
</evidence>
<evidence type="ECO:0000313" key="1">
    <source>
        <dbReference type="EMBL" id="GLY79445.1"/>
    </source>
</evidence>
<reference evidence="1" key="1">
    <citation type="submission" date="2023-03" db="EMBL/GenBank/DDBJ databases">
        <title>Actinoallomurus iriomotensis NBRC 103681.</title>
        <authorList>
            <person name="Ichikawa N."/>
            <person name="Sato H."/>
            <person name="Tonouchi N."/>
        </authorList>
    </citation>
    <scope>NUCLEOTIDE SEQUENCE</scope>
    <source>
        <strain evidence="1">NBRC 103681</strain>
    </source>
</reference>
<dbReference type="EMBL" id="BSTJ01000011">
    <property type="protein sequence ID" value="GLY79445.1"/>
    <property type="molecule type" value="Genomic_DNA"/>
</dbReference>
<dbReference type="Proteomes" id="UP001165135">
    <property type="component" value="Unassembled WGS sequence"/>
</dbReference>
<protein>
    <submittedName>
        <fullName evidence="1">Uncharacterized protein</fullName>
    </submittedName>
</protein>